<reference evidence="3" key="1">
    <citation type="submission" date="2020-08" db="EMBL/GenBank/DDBJ databases">
        <title>Genome public.</title>
        <authorList>
            <person name="Liu C."/>
            <person name="Sun Q."/>
        </authorList>
    </citation>
    <scope>NUCLEOTIDE SEQUENCE</scope>
    <source>
        <strain evidence="3">NSJ-40</strain>
    </source>
</reference>
<dbReference type="EMBL" id="JACRSN010000018">
    <property type="protein sequence ID" value="MBC8534500.1"/>
    <property type="molecule type" value="Genomic_DNA"/>
</dbReference>
<feature type="signal peptide" evidence="2">
    <location>
        <begin position="1"/>
        <end position="20"/>
    </location>
</feature>
<dbReference type="AlphaFoldDB" id="A0A926HT45"/>
<keyword evidence="2" id="KW-0732">Signal</keyword>
<keyword evidence="4" id="KW-1185">Reference proteome</keyword>
<proteinExistence type="predicted"/>
<protein>
    <submittedName>
        <fullName evidence="3">Uncharacterized protein</fullName>
    </submittedName>
</protein>
<dbReference type="Proteomes" id="UP000651482">
    <property type="component" value="Unassembled WGS sequence"/>
</dbReference>
<feature type="compositionally biased region" description="Basic and acidic residues" evidence="1">
    <location>
        <begin position="95"/>
        <end position="117"/>
    </location>
</feature>
<feature type="compositionally biased region" description="Low complexity" evidence="1">
    <location>
        <begin position="118"/>
        <end position="131"/>
    </location>
</feature>
<evidence type="ECO:0000313" key="4">
    <source>
        <dbReference type="Proteomes" id="UP000651482"/>
    </source>
</evidence>
<feature type="compositionally biased region" description="Low complexity" evidence="1">
    <location>
        <begin position="75"/>
        <end position="86"/>
    </location>
</feature>
<sequence length="215" mass="23386">MKKNLMLCALLLSVLLSGCAAEPLQGQTVGNTPKALTPQEGTPASFEPVSTEPNAPTEAVDPADSMLNEDKHDSSPSFSSEPVSAPTESNAPTPEEDRQAPVLPEKPEKIESPKEEPSVPAITEPEPTSVPEPTFDIEHWISYAKSMAVSLGLTLDSSATDCWDNPIIAKPTCIYLERDISSRLNRYAKDEEITAVWIWYECIGTSSYLIYIGYA</sequence>
<accession>A0A926HT45</accession>
<gene>
    <name evidence="3" type="ORF">IAG03_10980</name>
</gene>
<dbReference type="RefSeq" id="WP_249320081.1">
    <property type="nucleotide sequence ID" value="NZ_JACRSN010000018.1"/>
</dbReference>
<organism evidence="3 4">
    <name type="scientific">Yeguia hominis</name>
    <dbReference type="NCBI Taxonomy" id="2763662"/>
    <lineage>
        <taxon>Bacteria</taxon>
        <taxon>Bacillati</taxon>
        <taxon>Bacillota</taxon>
        <taxon>Clostridia</taxon>
        <taxon>Eubacteriales</taxon>
        <taxon>Yeguiaceae</taxon>
        <taxon>Yeguia</taxon>
    </lineage>
</organism>
<feature type="region of interest" description="Disordered" evidence="1">
    <location>
        <begin position="25"/>
        <end position="131"/>
    </location>
</feature>
<evidence type="ECO:0000313" key="3">
    <source>
        <dbReference type="EMBL" id="MBC8534500.1"/>
    </source>
</evidence>
<evidence type="ECO:0000256" key="1">
    <source>
        <dbReference type="SAM" id="MobiDB-lite"/>
    </source>
</evidence>
<name>A0A926HT45_9FIRM</name>
<dbReference type="PROSITE" id="PS51257">
    <property type="entry name" value="PROKAR_LIPOPROTEIN"/>
    <property type="match status" value="1"/>
</dbReference>
<feature type="chain" id="PRO_5039314849" evidence="2">
    <location>
        <begin position="21"/>
        <end position="215"/>
    </location>
</feature>
<evidence type="ECO:0000256" key="2">
    <source>
        <dbReference type="SAM" id="SignalP"/>
    </source>
</evidence>
<comment type="caution">
    <text evidence="3">The sequence shown here is derived from an EMBL/GenBank/DDBJ whole genome shotgun (WGS) entry which is preliminary data.</text>
</comment>